<keyword evidence="5 6" id="KW-0560">Oxidoreductase</keyword>
<evidence type="ECO:0000259" key="8">
    <source>
        <dbReference type="Pfam" id="PF02770"/>
    </source>
</evidence>
<dbReference type="PANTHER" id="PTHR42803:SF1">
    <property type="entry name" value="BROAD-SPECIFICITY LINEAR ACYL-COA DEHYDROGENASE FADE5"/>
    <property type="match status" value="1"/>
</dbReference>
<evidence type="ECO:0000259" key="9">
    <source>
        <dbReference type="Pfam" id="PF02771"/>
    </source>
</evidence>
<dbReference type="GO" id="GO:0050660">
    <property type="term" value="F:flavin adenine dinucleotide binding"/>
    <property type="evidence" value="ECO:0007669"/>
    <property type="project" value="InterPro"/>
</dbReference>
<keyword evidence="3 6" id="KW-0285">Flavoprotein</keyword>
<evidence type="ECO:0000256" key="1">
    <source>
        <dbReference type="ARBA" id="ARBA00001974"/>
    </source>
</evidence>
<dbReference type="FunFam" id="2.40.110.10:FF:000031">
    <property type="entry name" value="Acyl-CoA dehydrogenase, putative"/>
    <property type="match status" value="1"/>
</dbReference>
<dbReference type="AlphaFoldDB" id="A0A075GRS2"/>
<dbReference type="Gene3D" id="2.40.110.10">
    <property type="entry name" value="Butyryl-CoA Dehydrogenase, subunit A, domain 2"/>
    <property type="match status" value="1"/>
</dbReference>
<dbReference type="Gene3D" id="1.10.540.10">
    <property type="entry name" value="Acyl-CoA dehydrogenase/oxidase, N-terminal domain"/>
    <property type="match status" value="1"/>
</dbReference>
<feature type="domain" description="Acetyl-CoA dehydrogenase-like C-terminal" evidence="10">
    <location>
        <begin position="472"/>
        <end position="587"/>
    </location>
</feature>
<dbReference type="InterPro" id="IPR046373">
    <property type="entry name" value="Acyl-CoA_Oxase/DH_mid-dom_sf"/>
</dbReference>
<dbReference type="InterPro" id="IPR025878">
    <property type="entry name" value="Acyl-CoA_dh-like_C_dom"/>
</dbReference>
<comment type="cofactor">
    <cofactor evidence="1 6">
        <name>FAD</name>
        <dbReference type="ChEBI" id="CHEBI:57692"/>
    </cofactor>
</comment>
<gene>
    <name evidence="11" type="primary">ACADS</name>
    <name evidence="11" type="synonym">bcd</name>
</gene>
<dbReference type="SUPFAM" id="SSF56645">
    <property type="entry name" value="Acyl-CoA dehydrogenase NM domain-like"/>
    <property type="match status" value="1"/>
</dbReference>
<name>A0A075GRS2_9EURY</name>
<dbReference type="GO" id="GO:0016937">
    <property type="term" value="F:short-chain fatty acyl-CoA dehydrogenase activity"/>
    <property type="evidence" value="ECO:0007669"/>
    <property type="project" value="UniProtKB-EC"/>
</dbReference>
<dbReference type="PANTHER" id="PTHR42803">
    <property type="entry name" value="ACYL-COA DEHYDROGENASE"/>
    <property type="match status" value="1"/>
</dbReference>
<evidence type="ECO:0000259" key="7">
    <source>
        <dbReference type="Pfam" id="PF00441"/>
    </source>
</evidence>
<dbReference type="InterPro" id="IPR009100">
    <property type="entry name" value="AcylCoA_DH/oxidase_NM_dom_sf"/>
</dbReference>
<dbReference type="Pfam" id="PF00441">
    <property type="entry name" value="Acyl-CoA_dh_1"/>
    <property type="match status" value="1"/>
</dbReference>
<dbReference type="Pfam" id="PF02771">
    <property type="entry name" value="Acyl-CoA_dh_N"/>
    <property type="match status" value="1"/>
</dbReference>
<sequence>MKYRVPKRDFEFVMREVIQVEQLTEYEGYKEATWEMVQMIMDQVAEIAEGIWVPSNKIGDEVGAKFKDGEVTLPPEFHEAINAIRDTGLVTLFAHPEYGGMGFPTAFEVLGDEVMCATNMALATMTGLTKGAYRCIHEYGDEEMKSLYLPKMVSGEWFGTMCLTEAHCGTDLGLLRTKANPDGEGSYRLDGEKIFITGGEHDLTQNILHLVLARLPGAPKGVKGISLFLVPKFIPNADGTLGERNSIRALSIEEKMGCKGSPTCVIALEDARGWLIGEENRGLRAMFAMMNHERLAVGMEGLGVAEIAYQNGLAYALDRLQGRDLGGARYPEQEADPLIVHPDIRRMLLRAKSLIEGMRCLAVWTGMSIDRSLKDPDEAVREENGELVELLTPIVKALCTDLGCEIANDMLQIYGGHGYIREHGMEQLVRDLRIAPIWEGANGIQALDLAGRKLPRDMGRLLRRFFHPALEFVEQHRDDPGLKEFVEPFAKGLRGLQKTSMFLAQKGMGNPREIGAGATDYLRQFGLVALGYMWLKMLKVAFGKHESDEFYEYKLTTGRYFFERVFPETISRAVAIASGAKTMMAMPDAGFAGDHRFSGN</sequence>
<reference evidence="11" key="1">
    <citation type="journal article" date="2014" name="Genome Biol. Evol.">
        <title>Pangenome evidence for extensive interdomain horizontal transfer affecting lineage core and shell genes in uncultured planktonic thaumarchaeota and euryarchaeota.</title>
        <authorList>
            <person name="Deschamps P."/>
            <person name="Zivanovic Y."/>
            <person name="Moreira D."/>
            <person name="Rodriguez-Valera F."/>
            <person name="Lopez-Garcia P."/>
        </authorList>
    </citation>
    <scope>NUCLEOTIDE SEQUENCE</scope>
</reference>
<dbReference type="InterPro" id="IPR009075">
    <property type="entry name" value="AcylCo_DH/oxidase_C"/>
</dbReference>
<protein>
    <submittedName>
        <fullName evidence="11">Acyl-CoA dehydrogenase domain-containing protein (ACADS, bcd)</fullName>
        <ecNumber evidence="11">1.3.8.1</ecNumber>
    </submittedName>
</protein>
<dbReference type="InterPro" id="IPR013786">
    <property type="entry name" value="AcylCoA_DH/ox_N"/>
</dbReference>
<dbReference type="SUPFAM" id="SSF47203">
    <property type="entry name" value="Acyl-CoA dehydrogenase C-terminal domain-like"/>
    <property type="match status" value="1"/>
</dbReference>
<dbReference type="Pfam" id="PF12806">
    <property type="entry name" value="Acyl-CoA_dh_C"/>
    <property type="match status" value="1"/>
</dbReference>
<accession>A0A075GRS2</accession>
<feature type="domain" description="Acyl-CoA dehydrogenase/oxidase C-terminal" evidence="7">
    <location>
        <begin position="280"/>
        <end position="452"/>
    </location>
</feature>
<feature type="domain" description="Acyl-CoA oxidase/dehydrogenase middle" evidence="8">
    <location>
        <begin position="161"/>
        <end position="270"/>
    </location>
</feature>
<evidence type="ECO:0000256" key="6">
    <source>
        <dbReference type="RuleBase" id="RU362125"/>
    </source>
</evidence>
<dbReference type="Gene3D" id="1.20.140.10">
    <property type="entry name" value="Butyryl-CoA Dehydrogenase, subunit A, domain 3"/>
    <property type="match status" value="1"/>
</dbReference>
<comment type="similarity">
    <text evidence="2 6">Belongs to the acyl-CoA dehydrogenase family.</text>
</comment>
<dbReference type="EMBL" id="KF900723">
    <property type="protein sequence ID" value="AIF04912.1"/>
    <property type="molecule type" value="Genomic_DNA"/>
</dbReference>
<evidence type="ECO:0000256" key="5">
    <source>
        <dbReference type="ARBA" id="ARBA00023002"/>
    </source>
</evidence>
<dbReference type="InterPro" id="IPR052166">
    <property type="entry name" value="Diverse_Acyl-CoA_DH"/>
</dbReference>
<organism evidence="11">
    <name type="scientific">uncultured marine group II/III euryarchaeote KM3_177_C07</name>
    <dbReference type="NCBI Taxonomy" id="1457939"/>
    <lineage>
        <taxon>Archaea</taxon>
        <taxon>Methanobacteriati</taxon>
        <taxon>Methanobacteriota</taxon>
        <taxon>environmental samples</taxon>
    </lineage>
</organism>
<dbReference type="EC" id="1.3.8.1" evidence="11"/>
<proteinExistence type="inferred from homology"/>
<evidence type="ECO:0000259" key="10">
    <source>
        <dbReference type="Pfam" id="PF12806"/>
    </source>
</evidence>
<dbReference type="InterPro" id="IPR037069">
    <property type="entry name" value="AcylCoA_DH/ox_N_sf"/>
</dbReference>
<evidence type="ECO:0000256" key="3">
    <source>
        <dbReference type="ARBA" id="ARBA00022630"/>
    </source>
</evidence>
<evidence type="ECO:0000313" key="11">
    <source>
        <dbReference type="EMBL" id="AIF04912.1"/>
    </source>
</evidence>
<dbReference type="InterPro" id="IPR036250">
    <property type="entry name" value="AcylCo_DH-like_C"/>
</dbReference>
<keyword evidence="4 6" id="KW-0274">FAD</keyword>
<evidence type="ECO:0000256" key="4">
    <source>
        <dbReference type="ARBA" id="ARBA00022827"/>
    </source>
</evidence>
<dbReference type="InterPro" id="IPR006091">
    <property type="entry name" value="Acyl-CoA_Oxase/DH_mid-dom"/>
</dbReference>
<evidence type="ECO:0000256" key="2">
    <source>
        <dbReference type="ARBA" id="ARBA00009347"/>
    </source>
</evidence>
<feature type="domain" description="Acyl-CoA dehydrogenase/oxidase N-terminal" evidence="9">
    <location>
        <begin position="74"/>
        <end position="156"/>
    </location>
</feature>
<dbReference type="Pfam" id="PF02770">
    <property type="entry name" value="Acyl-CoA_dh_M"/>
    <property type="match status" value="1"/>
</dbReference>